<evidence type="ECO:0000256" key="1">
    <source>
        <dbReference type="SAM" id="MobiDB-lite"/>
    </source>
</evidence>
<sequence>MQGGDGRGTQCDRSPHAQSPTQGTITGGRTVQRRDQQRKQRRREHHAGSPAKQQIFPPDTGAANHEHRQGTDAGGKPGQQAAAEAQPDRINGREV</sequence>
<dbReference type="EMBL" id="BMDZ01000002">
    <property type="protein sequence ID" value="GGB25055.1"/>
    <property type="molecule type" value="Genomic_DNA"/>
</dbReference>
<proteinExistence type="predicted"/>
<feature type="region of interest" description="Disordered" evidence="1">
    <location>
        <begin position="1"/>
        <end position="95"/>
    </location>
</feature>
<keyword evidence="3" id="KW-1185">Reference proteome</keyword>
<accession>A0ABQ1I7N7</accession>
<organism evidence="2 3">
    <name type="scientific">Tistrella bauzanensis</name>
    <dbReference type="NCBI Taxonomy" id="657419"/>
    <lineage>
        <taxon>Bacteria</taxon>
        <taxon>Pseudomonadati</taxon>
        <taxon>Pseudomonadota</taxon>
        <taxon>Alphaproteobacteria</taxon>
        <taxon>Geminicoccales</taxon>
        <taxon>Geminicoccaceae</taxon>
        <taxon>Tistrella</taxon>
    </lineage>
</organism>
<dbReference type="Proteomes" id="UP000603352">
    <property type="component" value="Unassembled WGS sequence"/>
</dbReference>
<evidence type="ECO:0000313" key="2">
    <source>
        <dbReference type="EMBL" id="GGB25055.1"/>
    </source>
</evidence>
<name>A0ABQ1I7N7_9PROT</name>
<reference evidence="3" key="1">
    <citation type="journal article" date="2019" name="Int. J. Syst. Evol. Microbiol.">
        <title>The Global Catalogue of Microorganisms (GCM) 10K type strain sequencing project: providing services to taxonomists for standard genome sequencing and annotation.</title>
        <authorList>
            <consortium name="The Broad Institute Genomics Platform"/>
            <consortium name="The Broad Institute Genome Sequencing Center for Infectious Disease"/>
            <person name="Wu L."/>
            <person name="Ma J."/>
        </authorList>
    </citation>
    <scope>NUCLEOTIDE SEQUENCE [LARGE SCALE GENOMIC DNA]</scope>
    <source>
        <strain evidence="3">CGMCC 1.10188</strain>
    </source>
</reference>
<comment type="caution">
    <text evidence="2">The sequence shown here is derived from an EMBL/GenBank/DDBJ whole genome shotgun (WGS) entry which is preliminary data.</text>
</comment>
<protein>
    <submittedName>
        <fullName evidence="2">Uncharacterized protein</fullName>
    </submittedName>
</protein>
<evidence type="ECO:0000313" key="3">
    <source>
        <dbReference type="Proteomes" id="UP000603352"/>
    </source>
</evidence>
<feature type="compositionally biased region" description="Basic and acidic residues" evidence="1">
    <location>
        <begin position="86"/>
        <end position="95"/>
    </location>
</feature>
<gene>
    <name evidence="2" type="ORF">GCM10011505_02850</name>
</gene>